<dbReference type="InterPro" id="IPR052062">
    <property type="entry name" value="Murein_DD/LD_carboxypeptidase"/>
</dbReference>
<comment type="caution">
    <text evidence="7">The sequence shown here is derived from an EMBL/GenBank/DDBJ whole genome shotgun (WGS) entry which is preliminary data.</text>
</comment>
<dbReference type="GO" id="GO:0008234">
    <property type="term" value="F:cysteine-type peptidase activity"/>
    <property type="evidence" value="ECO:0007669"/>
    <property type="project" value="UniProtKB-KW"/>
</dbReference>
<dbReference type="OrthoDB" id="9807055at2"/>
<dbReference type="Pfam" id="PF00877">
    <property type="entry name" value="NLPC_P60"/>
    <property type="match status" value="1"/>
</dbReference>
<name>U2ER91_9GAMM</name>
<evidence type="ECO:0000256" key="2">
    <source>
        <dbReference type="ARBA" id="ARBA00022670"/>
    </source>
</evidence>
<dbReference type="AlphaFoldDB" id="U2ER91"/>
<evidence type="ECO:0000256" key="1">
    <source>
        <dbReference type="ARBA" id="ARBA00007074"/>
    </source>
</evidence>
<keyword evidence="4" id="KW-0378">Hydrolase</keyword>
<evidence type="ECO:0000259" key="6">
    <source>
        <dbReference type="PROSITE" id="PS51935"/>
    </source>
</evidence>
<dbReference type="PROSITE" id="PS51935">
    <property type="entry name" value="NLPC_P60"/>
    <property type="match status" value="1"/>
</dbReference>
<dbReference type="STRING" id="1033802.SSPSH_000637"/>
<dbReference type="Proteomes" id="UP000006242">
    <property type="component" value="Unassembled WGS sequence"/>
</dbReference>
<reference evidence="7 8" key="1">
    <citation type="journal article" date="2011" name="J. Bacteriol.">
        <title>Genome sequence of Salinisphaera shabanensis, a gammaproteobacterium from the harsh, variable environment of the brine-seawater interface of the Shaban Deep in the Red Sea.</title>
        <authorList>
            <person name="Antunes A."/>
            <person name="Alam I."/>
            <person name="Bajic V.B."/>
            <person name="Stingl U."/>
        </authorList>
    </citation>
    <scope>NUCLEOTIDE SEQUENCE [LARGE SCALE GENOMIC DNA]</scope>
    <source>
        <strain evidence="7 8">E1L3A</strain>
    </source>
</reference>
<dbReference type="EMBL" id="AFNV02000003">
    <property type="protein sequence ID" value="ERJ20527.1"/>
    <property type="molecule type" value="Genomic_DNA"/>
</dbReference>
<keyword evidence="5" id="KW-0788">Thiol protease</keyword>
<dbReference type="PANTHER" id="PTHR47360:SF1">
    <property type="entry name" value="ENDOPEPTIDASE NLPC-RELATED"/>
    <property type="match status" value="1"/>
</dbReference>
<organism evidence="7 8">
    <name type="scientific">Salinisphaera shabanensis E1L3A</name>
    <dbReference type="NCBI Taxonomy" id="1033802"/>
    <lineage>
        <taxon>Bacteria</taxon>
        <taxon>Pseudomonadati</taxon>
        <taxon>Pseudomonadota</taxon>
        <taxon>Gammaproteobacteria</taxon>
        <taxon>Salinisphaerales</taxon>
        <taxon>Salinisphaeraceae</taxon>
        <taxon>Salinisphaera</taxon>
    </lineage>
</organism>
<evidence type="ECO:0000313" key="7">
    <source>
        <dbReference type="EMBL" id="ERJ20527.1"/>
    </source>
</evidence>
<dbReference type="GO" id="GO:0006508">
    <property type="term" value="P:proteolysis"/>
    <property type="evidence" value="ECO:0007669"/>
    <property type="project" value="UniProtKB-KW"/>
</dbReference>
<proteinExistence type="inferred from homology"/>
<evidence type="ECO:0000256" key="5">
    <source>
        <dbReference type="ARBA" id="ARBA00022807"/>
    </source>
</evidence>
<evidence type="ECO:0000256" key="4">
    <source>
        <dbReference type="ARBA" id="ARBA00022801"/>
    </source>
</evidence>
<dbReference type="InterPro" id="IPR000064">
    <property type="entry name" value="NLP_P60_dom"/>
</dbReference>
<evidence type="ECO:0000313" key="8">
    <source>
        <dbReference type="Proteomes" id="UP000006242"/>
    </source>
</evidence>
<accession>U2ER91</accession>
<evidence type="ECO:0000256" key="3">
    <source>
        <dbReference type="ARBA" id="ARBA00022729"/>
    </source>
</evidence>
<comment type="similarity">
    <text evidence="1">Belongs to the peptidase C40 family.</text>
</comment>
<feature type="domain" description="NlpC/P60" evidence="6">
    <location>
        <begin position="35"/>
        <end position="156"/>
    </location>
</feature>
<dbReference type="InterPro" id="IPR038765">
    <property type="entry name" value="Papain-like_cys_pep_sf"/>
</dbReference>
<protein>
    <submittedName>
        <fullName evidence="7">Endopeptidase NlpC protein</fullName>
    </submittedName>
</protein>
<gene>
    <name evidence="7" type="primary">nlpC</name>
    <name evidence="7" type="ORF">SSPSH_000637</name>
</gene>
<dbReference type="eggNOG" id="COG0791">
    <property type="taxonomic scope" value="Bacteria"/>
</dbReference>
<keyword evidence="2" id="KW-0645">Protease</keyword>
<dbReference type="PANTHER" id="PTHR47360">
    <property type="entry name" value="MUREIN DD-ENDOPEPTIDASE MEPS/MUREIN LD-CARBOXYPEPTIDASE"/>
    <property type="match status" value="1"/>
</dbReference>
<keyword evidence="3" id="KW-0732">Signal</keyword>
<keyword evidence="8" id="KW-1185">Reference proteome</keyword>
<dbReference type="MEROPS" id="C40.004"/>
<reference evidence="7 8" key="2">
    <citation type="journal article" date="2013" name="PLoS ONE">
        <title>INDIGO - INtegrated Data Warehouse of MIcrobial GenOmes with Examples from the Red Sea Extremophiles.</title>
        <authorList>
            <person name="Alam I."/>
            <person name="Antunes A."/>
            <person name="Kamau A.A."/>
            <person name="Ba Alawi W."/>
            <person name="Kalkatawi M."/>
            <person name="Stingl U."/>
            <person name="Bajic V.B."/>
        </authorList>
    </citation>
    <scope>NUCLEOTIDE SEQUENCE [LARGE SCALE GENOMIC DNA]</scope>
    <source>
        <strain evidence="7 8">E1L3A</strain>
    </source>
</reference>
<dbReference type="SUPFAM" id="SSF54001">
    <property type="entry name" value="Cysteine proteinases"/>
    <property type="match status" value="1"/>
</dbReference>
<dbReference type="Gene3D" id="3.90.1720.10">
    <property type="entry name" value="endopeptidase domain like (from Nostoc punctiforme)"/>
    <property type="match status" value="1"/>
</dbReference>
<sequence length="160" mass="17761">MLVTAVVLGGCASQPNYPAQSPYSGVSTSRHADHGAMVDALYDYYHQWRGVPYRYGGIDRNGIDCSAFVARTMSELESLNLPRTTSAQAQLGQPISHGDLSPGDLVFFKTGYSSRHVGIYVGAGRFMHASTSQGVTMSRLDNIYWRSHYWQSRRLVTQTY</sequence>